<dbReference type="EMBL" id="LR214951">
    <property type="protein sequence ID" value="VEU59371.1"/>
    <property type="molecule type" value="Genomic_DNA"/>
</dbReference>
<evidence type="ECO:0000256" key="7">
    <source>
        <dbReference type="ARBA" id="ARBA00023136"/>
    </source>
</evidence>
<evidence type="ECO:0000259" key="10">
    <source>
        <dbReference type="PROSITE" id="PS51371"/>
    </source>
</evidence>
<feature type="transmembrane region" description="Helical" evidence="9">
    <location>
        <begin position="277"/>
        <end position="297"/>
    </location>
</feature>
<keyword evidence="5 9" id="KW-0460">Magnesium</keyword>
<proteinExistence type="inferred from homology"/>
<dbReference type="InterPro" id="IPR046342">
    <property type="entry name" value="CBS_dom_sf"/>
</dbReference>
<dbReference type="Proteomes" id="UP000289440">
    <property type="component" value="Chromosome"/>
</dbReference>
<feature type="transmembrane region" description="Helical" evidence="9">
    <location>
        <begin position="364"/>
        <end position="388"/>
    </location>
</feature>
<evidence type="ECO:0000256" key="8">
    <source>
        <dbReference type="PROSITE-ProRule" id="PRU00703"/>
    </source>
</evidence>
<dbReference type="CDD" id="cd04606">
    <property type="entry name" value="CBS_pair_Mg_transporter"/>
    <property type="match status" value="1"/>
</dbReference>
<dbReference type="InterPro" id="IPR006668">
    <property type="entry name" value="Mg_transptr_MgtE_intracell_dom"/>
</dbReference>
<dbReference type="Gene3D" id="3.10.580.10">
    <property type="entry name" value="CBS-domain"/>
    <property type="match status" value="1"/>
</dbReference>
<keyword evidence="4 9" id="KW-0812">Transmembrane</keyword>
<evidence type="ECO:0000256" key="4">
    <source>
        <dbReference type="ARBA" id="ARBA00022692"/>
    </source>
</evidence>
<dbReference type="AlphaFoldDB" id="A0A449A532"/>
<dbReference type="InterPro" id="IPR006667">
    <property type="entry name" value="SLC41_membr_dom"/>
</dbReference>
<dbReference type="Gene3D" id="1.10.357.20">
    <property type="entry name" value="SLC41 divalent cation transporters, integral membrane domain"/>
    <property type="match status" value="1"/>
</dbReference>
<dbReference type="RefSeq" id="WP_129719765.1">
    <property type="nucleotide sequence ID" value="NZ_LR214951.1"/>
</dbReference>
<evidence type="ECO:0000256" key="9">
    <source>
        <dbReference type="RuleBase" id="RU362011"/>
    </source>
</evidence>
<dbReference type="KEGG" id="mnu:NCTC10166_00339"/>
<keyword evidence="12" id="KW-1185">Reference proteome</keyword>
<evidence type="ECO:0000256" key="6">
    <source>
        <dbReference type="ARBA" id="ARBA00022989"/>
    </source>
</evidence>
<organism evidence="11 12">
    <name type="scientific">Mesomycoplasma neurolyticum</name>
    <dbReference type="NCBI Taxonomy" id="2120"/>
    <lineage>
        <taxon>Bacteria</taxon>
        <taxon>Bacillati</taxon>
        <taxon>Mycoplasmatota</taxon>
        <taxon>Mycoplasmoidales</taxon>
        <taxon>Metamycoplasmataceae</taxon>
        <taxon>Mesomycoplasma</taxon>
    </lineage>
</organism>
<comment type="subcellular location">
    <subcellularLocation>
        <location evidence="9">Cell membrane</location>
        <topology evidence="9">Multi-pass membrane protein</topology>
    </subcellularLocation>
    <subcellularLocation>
        <location evidence="1">Membrane</location>
        <topology evidence="1">Multi-pass membrane protein</topology>
    </subcellularLocation>
</comment>
<evidence type="ECO:0000313" key="12">
    <source>
        <dbReference type="Proteomes" id="UP000289440"/>
    </source>
</evidence>
<comment type="subunit">
    <text evidence="9">Homodimer.</text>
</comment>
<evidence type="ECO:0000313" key="11">
    <source>
        <dbReference type="EMBL" id="VEU59371.1"/>
    </source>
</evidence>
<feature type="transmembrane region" description="Helical" evidence="9">
    <location>
        <begin position="400"/>
        <end position="422"/>
    </location>
</feature>
<dbReference type="GO" id="GO:0015095">
    <property type="term" value="F:magnesium ion transmembrane transporter activity"/>
    <property type="evidence" value="ECO:0007669"/>
    <property type="project" value="UniProtKB-UniRule"/>
</dbReference>
<dbReference type="SUPFAM" id="SSF54631">
    <property type="entry name" value="CBS-domain pair"/>
    <property type="match status" value="1"/>
</dbReference>
<dbReference type="SUPFAM" id="SSF158791">
    <property type="entry name" value="MgtE N-terminal domain-like"/>
    <property type="match status" value="1"/>
</dbReference>
<dbReference type="InterPro" id="IPR036739">
    <property type="entry name" value="SLC41_membr_dom_sf"/>
</dbReference>
<dbReference type="InterPro" id="IPR000644">
    <property type="entry name" value="CBS_dom"/>
</dbReference>
<name>A0A449A532_9BACT</name>
<dbReference type="InterPro" id="IPR006669">
    <property type="entry name" value="MgtE_transporter"/>
</dbReference>
<reference evidence="11 12" key="1">
    <citation type="submission" date="2019-01" db="EMBL/GenBank/DDBJ databases">
        <authorList>
            <consortium name="Pathogen Informatics"/>
        </authorList>
    </citation>
    <scope>NUCLEOTIDE SEQUENCE [LARGE SCALE GENOMIC DNA]</scope>
    <source>
        <strain evidence="11 12">NCTC10166</strain>
    </source>
</reference>
<dbReference type="PANTHER" id="PTHR43773:SF1">
    <property type="entry name" value="MAGNESIUM TRANSPORTER MGTE"/>
    <property type="match status" value="1"/>
</dbReference>
<dbReference type="GO" id="GO:0046872">
    <property type="term" value="F:metal ion binding"/>
    <property type="evidence" value="ECO:0007669"/>
    <property type="project" value="UniProtKB-KW"/>
</dbReference>
<dbReference type="InterPro" id="IPR038076">
    <property type="entry name" value="MgtE_N_sf"/>
</dbReference>
<evidence type="ECO:0000256" key="2">
    <source>
        <dbReference type="ARBA" id="ARBA00009749"/>
    </source>
</evidence>
<keyword evidence="9" id="KW-0479">Metal-binding</keyword>
<feature type="transmembrane region" description="Helical" evidence="9">
    <location>
        <begin position="442"/>
        <end position="468"/>
    </location>
</feature>
<dbReference type="Pfam" id="PF03448">
    <property type="entry name" value="MgtE_N"/>
    <property type="match status" value="1"/>
</dbReference>
<dbReference type="SMART" id="SM00116">
    <property type="entry name" value="CBS"/>
    <property type="match status" value="1"/>
</dbReference>
<keyword evidence="3 9" id="KW-0813">Transport</keyword>
<evidence type="ECO:0000256" key="5">
    <source>
        <dbReference type="ARBA" id="ARBA00022842"/>
    </source>
</evidence>
<keyword evidence="6 9" id="KW-1133">Transmembrane helix</keyword>
<dbReference type="Pfam" id="PF01769">
    <property type="entry name" value="MgtE"/>
    <property type="match status" value="1"/>
</dbReference>
<dbReference type="SUPFAM" id="SSF161093">
    <property type="entry name" value="MgtE membrane domain-like"/>
    <property type="match status" value="1"/>
</dbReference>
<gene>
    <name evidence="11" type="ORF">NCTC10166_00339</name>
</gene>
<sequence length="469" mass="52258">MSLLELVKKRDIAAIRKYSNDTIISEIANEVSTLPIAEKIVFFRLLKTEDAGEIFAYLDLEIQEELIQNFSNEMIVNVVSELYTDEIADLIEEIPERLAIKILKNIDKDTRQNVNKILKYDDDQIGSVMSVDLIFLKDHWTNKRALEHIKKYKNELELTHYYYIVDSKWNFKAATTLEDIVFNEPEAKLTDHMFKVPTIYTTSKKSEASLIFADNDLSVLPVVNKSNKIVGMITSDDVIDILQEEATEDIYKMAGINPHHEISYIKTSVLKIVKSRIFWLLILMLGSTLSQIVIEVFTNSIENSSSLKSLGLSVYVSTIVSIIPVIAGSAGNAGSQSATTITRAISLGENSAKKYISQVLVKELTVGLIVGSILMVANFLRLMIYFSISRDLFVASKTSKILIISFTASLALLIVITFSKILGSFIPLIAAKLGKDPAVLSAPILATLTDATSTFIFFGITILVFMLAT</sequence>
<dbReference type="GO" id="GO:0005886">
    <property type="term" value="C:plasma membrane"/>
    <property type="evidence" value="ECO:0007669"/>
    <property type="project" value="UniProtKB-SubCell"/>
</dbReference>
<evidence type="ECO:0000256" key="3">
    <source>
        <dbReference type="ARBA" id="ARBA00022448"/>
    </source>
</evidence>
<protein>
    <recommendedName>
        <fullName evidence="9">Magnesium transporter MgtE</fullName>
    </recommendedName>
</protein>
<dbReference type="SMART" id="SM00924">
    <property type="entry name" value="MgtE_N"/>
    <property type="match status" value="1"/>
</dbReference>
<accession>A0A449A532</accession>
<evidence type="ECO:0000256" key="1">
    <source>
        <dbReference type="ARBA" id="ARBA00004141"/>
    </source>
</evidence>
<keyword evidence="8" id="KW-0129">CBS domain</keyword>
<dbReference type="NCBIfam" id="TIGR00400">
    <property type="entry name" value="mgtE"/>
    <property type="match status" value="1"/>
</dbReference>
<dbReference type="Gene3D" id="1.25.60.10">
    <property type="entry name" value="MgtE N-terminal domain-like"/>
    <property type="match status" value="1"/>
</dbReference>
<keyword evidence="7 9" id="KW-0472">Membrane</keyword>
<dbReference type="Pfam" id="PF00571">
    <property type="entry name" value="CBS"/>
    <property type="match status" value="1"/>
</dbReference>
<dbReference type="PROSITE" id="PS51371">
    <property type="entry name" value="CBS"/>
    <property type="match status" value="1"/>
</dbReference>
<feature type="transmembrane region" description="Helical" evidence="9">
    <location>
        <begin position="309"/>
        <end position="327"/>
    </location>
</feature>
<dbReference type="PANTHER" id="PTHR43773">
    <property type="entry name" value="MAGNESIUM TRANSPORTER MGTE"/>
    <property type="match status" value="1"/>
</dbReference>
<comment type="similarity">
    <text evidence="2 9">Belongs to the SLC41A transporter family.</text>
</comment>
<dbReference type="OrthoDB" id="9790355at2"/>
<comment type="function">
    <text evidence="9">Acts as a magnesium transporter.</text>
</comment>
<feature type="domain" description="CBS" evidence="10">
    <location>
        <begin position="189"/>
        <end position="248"/>
    </location>
</feature>
<keyword evidence="9" id="KW-1003">Cell membrane</keyword>